<dbReference type="AlphaFoldDB" id="A0A9W5X3P2"/>
<proteinExistence type="predicted"/>
<reference evidence="4" key="1">
    <citation type="journal article" date="2014" name="Int. J. Syst. Evol. Microbiol.">
        <title>Complete genome sequence of Corynebacterium casei LMG S-19264T (=DSM 44701T), isolated from a smear-ripened cheese.</title>
        <authorList>
            <consortium name="US DOE Joint Genome Institute (JGI-PGF)"/>
            <person name="Walter F."/>
            <person name="Albersmeier A."/>
            <person name="Kalinowski J."/>
            <person name="Ruckert C."/>
        </authorList>
    </citation>
    <scope>NUCLEOTIDE SEQUENCE</scope>
    <source>
        <strain evidence="4">CGMCC 1.15454</strain>
    </source>
</reference>
<dbReference type="EMBL" id="BMJD01000001">
    <property type="protein sequence ID" value="GGB28756.1"/>
    <property type="molecule type" value="Genomic_DNA"/>
</dbReference>
<sequence length="220" mass="24930">MVNSNKYSRVNKFEKRRKNTKLLSIMLVIGALLVIVLIGTFIFGGNDEAEEPNDKTNPTNEEQADKPGDSSADDESNTEEQNQSDDEESAADDSNENDSDNQNVETEQVETDDENVVKAYTGNWQPIGTEQQGPHTTNYNEGTQDRAEMEEAARVATGLEEGNMTTWWLERGGEQQVIATVSDNDETKTYRVYLTWVDNEGWQPTKVEELKENDQKHRFQ</sequence>
<dbReference type="Pfam" id="PF07423">
    <property type="entry name" value="DUF1510"/>
    <property type="match status" value="1"/>
</dbReference>
<dbReference type="Proteomes" id="UP000621492">
    <property type="component" value="Unassembled WGS sequence"/>
</dbReference>
<evidence type="ECO:0000256" key="1">
    <source>
        <dbReference type="SAM" id="MobiDB-lite"/>
    </source>
</evidence>
<reference evidence="4" key="2">
    <citation type="submission" date="2020-09" db="EMBL/GenBank/DDBJ databases">
        <authorList>
            <person name="Sun Q."/>
            <person name="Zhou Y."/>
        </authorList>
    </citation>
    <scope>NUCLEOTIDE SEQUENCE</scope>
    <source>
        <strain evidence="4">CGMCC 1.15454</strain>
    </source>
</reference>
<evidence type="ECO:0000313" key="5">
    <source>
        <dbReference type="Proteomes" id="UP000621492"/>
    </source>
</evidence>
<keyword evidence="2" id="KW-0812">Transmembrane</keyword>
<keyword evidence="2" id="KW-0472">Membrane</keyword>
<dbReference type="InterPro" id="IPR009988">
    <property type="entry name" value="DUF1510"/>
</dbReference>
<keyword evidence="2" id="KW-1133">Transmembrane helix</keyword>
<keyword evidence="5" id="KW-1185">Reference proteome</keyword>
<feature type="domain" description="DUF1510" evidence="3">
    <location>
        <begin position="120"/>
        <end position="210"/>
    </location>
</feature>
<protein>
    <recommendedName>
        <fullName evidence="3">DUF1510 domain-containing protein</fullName>
    </recommendedName>
</protein>
<feature type="region of interest" description="Disordered" evidence="1">
    <location>
        <begin position="49"/>
        <end position="116"/>
    </location>
</feature>
<evidence type="ECO:0000256" key="2">
    <source>
        <dbReference type="SAM" id="Phobius"/>
    </source>
</evidence>
<evidence type="ECO:0000313" key="4">
    <source>
        <dbReference type="EMBL" id="GGB28756.1"/>
    </source>
</evidence>
<gene>
    <name evidence="4" type="ORF">GCM10011409_02530</name>
</gene>
<feature type="transmembrane region" description="Helical" evidence="2">
    <location>
        <begin position="21"/>
        <end position="43"/>
    </location>
</feature>
<dbReference type="Pfam" id="PF20087">
    <property type="entry name" value="DUF6479"/>
    <property type="match status" value="1"/>
</dbReference>
<comment type="caution">
    <text evidence="4">The sequence shown here is derived from an EMBL/GenBank/DDBJ whole genome shotgun (WGS) entry which is preliminary data.</text>
</comment>
<name>A0A9W5X3P2_9BACI</name>
<organism evidence="4 5">
    <name type="scientific">Lentibacillus populi</name>
    <dbReference type="NCBI Taxonomy" id="1827502"/>
    <lineage>
        <taxon>Bacteria</taxon>
        <taxon>Bacillati</taxon>
        <taxon>Bacillota</taxon>
        <taxon>Bacilli</taxon>
        <taxon>Bacillales</taxon>
        <taxon>Bacillaceae</taxon>
        <taxon>Lentibacillus</taxon>
    </lineage>
</organism>
<accession>A0A9W5X3P2</accession>
<dbReference type="InterPro" id="IPR045513">
    <property type="entry name" value="DUF6479"/>
</dbReference>
<evidence type="ECO:0000259" key="3">
    <source>
        <dbReference type="Pfam" id="PF07423"/>
    </source>
</evidence>
<dbReference type="RefSeq" id="WP_102415072.1">
    <property type="nucleotide sequence ID" value="NZ_BMJD01000001.1"/>
</dbReference>
<feature type="compositionally biased region" description="Acidic residues" evidence="1">
    <location>
        <begin position="71"/>
        <end position="99"/>
    </location>
</feature>